<evidence type="ECO:0000256" key="1">
    <source>
        <dbReference type="SAM" id="MobiDB-lite"/>
    </source>
</evidence>
<evidence type="ECO:0000313" key="2">
    <source>
        <dbReference type="EMBL" id="PIA32827.1"/>
    </source>
</evidence>
<reference evidence="2 3" key="1">
    <citation type="submission" date="2017-09" db="EMBL/GenBank/DDBJ databases">
        <title>WGS assembly of Aquilegia coerulea Goldsmith.</title>
        <authorList>
            <person name="Hodges S."/>
            <person name="Kramer E."/>
            <person name="Nordborg M."/>
            <person name="Tomkins J."/>
            <person name="Borevitz J."/>
            <person name="Derieg N."/>
            <person name="Yan J."/>
            <person name="Mihaltcheva S."/>
            <person name="Hayes R.D."/>
            <person name="Rokhsar D."/>
        </authorList>
    </citation>
    <scope>NUCLEOTIDE SEQUENCE [LARGE SCALE GENOMIC DNA]</scope>
    <source>
        <strain evidence="3">cv. Goldsmith</strain>
    </source>
</reference>
<accession>A0A2G5CPR9</accession>
<dbReference type="InParanoid" id="A0A2G5CPR9"/>
<dbReference type="EMBL" id="KZ305060">
    <property type="protein sequence ID" value="PIA32827.1"/>
    <property type="molecule type" value="Genomic_DNA"/>
</dbReference>
<protein>
    <submittedName>
        <fullName evidence="2">Uncharacterized protein</fullName>
    </submittedName>
</protein>
<sequence>MGSPSIQKRVQVPLTNFLLCSVMGSPTVAVICYFNGKLIDEDRNGLLKLSPDEMEFKIKCRYRVDDYTAVAIDVDDDQPLKFILDQSHHSNGIIAYIDLKQTPVETNTMCQSDAVDILEPSQKAKLRKRVGHPNNEAKYKRGVGHPSNEAEYKRGVGRSCKKDKCIRPIRRQNKETMSKRGRPYEGAGHCAKCRGSVHNKQTCTSGSDNSGCEQSVKNVTSDF</sequence>
<proteinExistence type="predicted"/>
<dbReference type="Proteomes" id="UP000230069">
    <property type="component" value="Unassembled WGS sequence"/>
</dbReference>
<gene>
    <name evidence="2" type="ORF">AQUCO_04300036v1</name>
</gene>
<evidence type="ECO:0000313" key="3">
    <source>
        <dbReference type="Proteomes" id="UP000230069"/>
    </source>
</evidence>
<organism evidence="2 3">
    <name type="scientific">Aquilegia coerulea</name>
    <name type="common">Rocky mountain columbine</name>
    <dbReference type="NCBI Taxonomy" id="218851"/>
    <lineage>
        <taxon>Eukaryota</taxon>
        <taxon>Viridiplantae</taxon>
        <taxon>Streptophyta</taxon>
        <taxon>Embryophyta</taxon>
        <taxon>Tracheophyta</taxon>
        <taxon>Spermatophyta</taxon>
        <taxon>Magnoliopsida</taxon>
        <taxon>Ranunculales</taxon>
        <taxon>Ranunculaceae</taxon>
        <taxon>Thalictroideae</taxon>
        <taxon>Aquilegia</taxon>
    </lineage>
</organism>
<keyword evidence="3" id="KW-1185">Reference proteome</keyword>
<dbReference type="AlphaFoldDB" id="A0A2G5CPR9"/>
<name>A0A2G5CPR9_AQUCA</name>
<feature type="region of interest" description="Disordered" evidence="1">
    <location>
        <begin position="202"/>
        <end position="223"/>
    </location>
</feature>